<gene>
    <name evidence="1" type="ORF">EUGRSUZ_A01278</name>
</gene>
<accession>A0A059DEU2</accession>
<dbReference type="EMBL" id="KK198753">
    <property type="protein sequence ID" value="KCW88954.1"/>
    <property type="molecule type" value="Genomic_DNA"/>
</dbReference>
<evidence type="ECO:0000313" key="1">
    <source>
        <dbReference type="EMBL" id="KCW88954.1"/>
    </source>
</evidence>
<dbReference type="Gramene" id="KCW88954">
    <property type="protein sequence ID" value="KCW88954"/>
    <property type="gene ID" value="EUGRSUZ_A01278"/>
</dbReference>
<name>A0A059DEU2_EUCGR</name>
<proteinExistence type="predicted"/>
<protein>
    <submittedName>
        <fullName evidence="1">Uncharacterized protein</fullName>
    </submittedName>
</protein>
<dbReference type="InParanoid" id="A0A059DEU2"/>
<reference evidence="1" key="1">
    <citation type="submission" date="2013-07" db="EMBL/GenBank/DDBJ databases">
        <title>The genome of Eucalyptus grandis.</title>
        <authorList>
            <person name="Schmutz J."/>
            <person name="Hayes R."/>
            <person name="Myburg A."/>
            <person name="Tuskan G."/>
            <person name="Grattapaglia D."/>
            <person name="Rokhsar D.S."/>
        </authorList>
    </citation>
    <scope>NUCLEOTIDE SEQUENCE</scope>
    <source>
        <tissue evidence="1">Leaf extractions</tissue>
    </source>
</reference>
<organism evidence="1">
    <name type="scientific">Eucalyptus grandis</name>
    <name type="common">Flooded gum</name>
    <dbReference type="NCBI Taxonomy" id="71139"/>
    <lineage>
        <taxon>Eukaryota</taxon>
        <taxon>Viridiplantae</taxon>
        <taxon>Streptophyta</taxon>
        <taxon>Embryophyta</taxon>
        <taxon>Tracheophyta</taxon>
        <taxon>Spermatophyta</taxon>
        <taxon>Magnoliopsida</taxon>
        <taxon>eudicotyledons</taxon>
        <taxon>Gunneridae</taxon>
        <taxon>Pentapetalae</taxon>
        <taxon>rosids</taxon>
        <taxon>malvids</taxon>
        <taxon>Myrtales</taxon>
        <taxon>Myrtaceae</taxon>
        <taxon>Myrtoideae</taxon>
        <taxon>Eucalypteae</taxon>
        <taxon>Eucalyptus</taxon>
    </lineage>
</organism>
<sequence length="73" mass="8544">MRSKKKKNIMDHKHSILAAIMKQEGQNNTHPPTRRPAQETCSSVFMFFMSNRHKKGFSYQTAHRSCFIICDMV</sequence>
<dbReference type="AlphaFoldDB" id="A0A059DEU2"/>